<dbReference type="Proteomes" id="UP001320706">
    <property type="component" value="Unassembled WGS sequence"/>
</dbReference>
<name>A0ACC3SDC0_9PEZI</name>
<evidence type="ECO:0000313" key="1">
    <source>
        <dbReference type="EMBL" id="KAK8202248.1"/>
    </source>
</evidence>
<gene>
    <name evidence="1" type="primary">GCS1</name>
    <name evidence="1" type="ORF">M8818_005775</name>
</gene>
<evidence type="ECO:0000313" key="2">
    <source>
        <dbReference type="Proteomes" id="UP001320706"/>
    </source>
</evidence>
<reference evidence="1" key="1">
    <citation type="submission" date="2024-02" db="EMBL/GenBank/DDBJ databases">
        <title>Metagenome Assembled Genome of Zalaria obscura JY119.</title>
        <authorList>
            <person name="Vighnesh L."/>
            <person name="Jagadeeshwari U."/>
            <person name="Venkata Ramana C."/>
            <person name="Sasikala C."/>
        </authorList>
    </citation>
    <scope>NUCLEOTIDE SEQUENCE</scope>
    <source>
        <strain evidence="1">JY119</strain>
    </source>
</reference>
<proteinExistence type="predicted"/>
<protein>
    <submittedName>
        <fullName evidence="1">ADP-ribosylation factor GTPase-activating protein gcs1</fullName>
    </submittedName>
</protein>
<organism evidence="1 2">
    <name type="scientific">Zalaria obscura</name>
    <dbReference type="NCBI Taxonomy" id="2024903"/>
    <lineage>
        <taxon>Eukaryota</taxon>
        <taxon>Fungi</taxon>
        <taxon>Dikarya</taxon>
        <taxon>Ascomycota</taxon>
        <taxon>Pezizomycotina</taxon>
        <taxon>Dothideomycetes</taxon>
        <taxon>Dothideomycetidae</taxon>
        <taxon>Dothideales</taxon>
        <taxon>Zalariaceae</taxon>
        <taxon>Zalaria</taxon>
    </lineage>
</organism>
<dbReference type="EMBL" id="JAMKPW020000033">
    <property type="protein sequence ID" value="KAK8202248.1"/>
    <property type="molecule type" value="Genomic_DNA"/>
</dbReference>
<sequence length="388" mass="42446">MSKMWEVDPETRSKLLEIQKTNENNRCVDCGAPSPQWASPKFGIFFCLSCSGTHRSLGVHISFVRSITMDSFKVQEVERMSKGGNKPWKDFFDEHESNKLAGRTFEECTIQERYDSEAGEEWKERLTAKVEGKEYVPGTKSSGMAPRAKPEVAASRDVTPMGRGTPRSGTPVGGPRSQKEQNEAYFERMGNANANRPDDLPPNQGGKFSGFGSEPMPTRSNGQAGIPQLAEFEKDPVAALTKGFGWLSSTVTKQAATGYNGWVKPNMQKLAEADLAAEARRLAAQAGQTVQVGTKNAAETFNRFVEGDERLAPRNGKGPEPDKRDFWDSFGDAPNGPSQDKKDFWDEFSASAEVAQSKAKPTSIGTSAMKKPASGAPKKEGDDGWGDW</sequence>
<comment type="caution">
    <text evidence="1">The sequence shown here is derived from an EMBL/GenBank/DDBJ whole genome shotgun (WGS) entry which is preliminary data.</text>
</comment>
<keyword evidence="2" id="KW-1185">Reference proteome</keyword>
<accession>A0ACC3SDC0</accession>